<evidence type="ECO:0000313" key="9">
    <source>
        <dbReference type="Proteomes" id="UP000233256"/>
    </source>
</evidence>
<organism evidence="8 9">
    <name type="scientific">Candidatus Wallbacteria bacterium HGW-Wallbacteria-1</name>
    <dbReference type="NCBI Taxonomy" id="2013854"/>
    <lineage>
        <taxon>Bacteria</taxon>
        <taxon>Candidatus Walliibacteriota</taxon>
    </lineage>
</organism>
<evidence type="ECO:0000256" key="6">
    <source>
        <dbReference type="SAM" id="Phobius"/>
    </source>
</evidence>
<name>A0A2N1PLK5_9BACT</name>
<keyword evidence="5 6" id="KW-0472">Membrane</keyword>
<dbReference type="PANTHER" id="PTHR10010:SF46">
    <property type="entry name" value="SODIUM-DEPENDENT PHOSPHATE TRANSPORT PROTEIN 2B"/>
    <property type="match status" value="1"/>
</dbReference>
<feature type="transmembrane region" description="Helical" evidence="6">
    <location>
        <begin position="110"/>
        <end position="128"/>
    </location>
</feature>
<comment type="caution">
    <text evidence="8">The sequence shown here is derived from an EMBL/GenBank/DDBJ whole genome shotgun (WGS) entry which is preliminary data.</text>
</comment>
<evidence type="ECO:0000313" key="8">
    <source>
        <dbReference type="EMBL" id="PKK89221.1"/>
    </source>
</evidence>
<dbReference type="Proteomes" id="UP000233256">
    <property type="component" value="Unassembled WGS sequence"/>
</dbReference>
<dbReference type="AlphaFoldDB" id="A0A2N1PLK5"/>
<feature type="domain" description="PhoU" evidence="7">
    <location>
        <begin position="356"/>
        <end position="436"/>
    </location>
</feature>
<dbReference type="EMBL" id="PGXC01000023">
    <property type="protein sequence ID" value="PKK89221.1"/>
    <property type="molecule type" value="Genomic_DNA"/>
</dbReference>
<keyword evidence="3 6" id="KW-0812">Transmembrane</keyword>
<dbReference type="NCBIfam" id="NF037997">
    <property type="entry name" value="Na_Pi_symport"/>
    <property type="match status" value="1"/>
</dbReference>
<proteinExistence type="predicted"/>
<feature type="transmembrane region" description="Helical" evidence="6">
    <location>
        <begin position="214"/>
        <end position="232"/>
    </location>
</feature>
<evidence type="ECO:0000259" key="7">
    <source>
        <dbReference type="Pfam" id="PF01895"/>
    </source>
</evidence>
<protein>
    <recommendedName>
        <fullName evidence="7">PhoU domain-containing protein</fullName>
    </recommendedName>
</protein>
<sequence length="552" mass="61124">MGIAMTIWMFMGLFGGLSIFLFGMLMMNDNITAAAGDQLKTLLLKLTKGKIKGYMTGLGITLLNQSSSATTVLEAAFVGAGLMTFHQSLAVTLGSELGSTITAQLVAFKVTKYALLFIAAGFFGSLIWKTRRAKSVCMSILGFGLLFLGMDIMSKALEPLRSYAPFLKMMTTIEQPILGILFGMVFTMIVQSSGATSGITVAMAMNGSMTLGQAIPINLGASVGTCITAVLGSMALNREAKRTAYIHIIFQLLGVAMVFIFLMIPMNGTNVWMVFVEWFTRKVIGTTDTARQIATAHTLMPLVNHVFLFPTLGLWVKLMDFFYPPREVEKPFGPDFIDDANLDRPDFALEQSAREILRVGDIVKGMLEVTLRVFKKKDGKLADQVSLTDIKADILRNAIVPHLTSLAQKGLDEKQAHTEISQVYLVNELEAIGDIIDKNMMPLAKKMISHKLRFSDEGYREIVEFHNIIMTNFRDVMCAMADNDLELARKITLTKPEIGKWESTLRMRHIERLHMGLSESHATSSVHFDLTDQYKRINGHIVSIAYILLGEL</sequence>
<gene>
    <name evidence="8" type="ORF">CVV64_15555</name>
</gene>
<feature type="transmembrane region" description="Helical" evidence="6">
    <location>
        <begin position="244"/>
        <end position="264"/>
    </location>
</feature>
<evidence type="ECO:0000256" key="2">
    <source>
        <dbReference type="ARBA" id="ARBA00022475"/>
    </source>
</evidence>
<dbReference type="Gene3D" id="1.20.58.220">
    <property type="entry name" value="Phosphate transport system protein phou homolog 2, domain 2"/>
    <property type="match status" value="1"/>
</dbReference>
<dbReference type="InterPro" id="IPR038078">
    <property type="entry name" value="PhoU-like_sf"/>
</dbReference>
<dbReference type="GO" id="GO:0005886">
    <property type="term" value="C:plasma membrane"/>
    <property type="evidence" value="ECO:0007669"/>
    <property type="project" value="UniProtKB-SubCell"/>
</dbReference>
<dbReference type="GO" id="GO:0044341">
    <property type="term" value="P:sodium-dependent phosphate transport"/>
    <property type="evidence" value="ECO:0007669"/>
    <property type="project" value="InterPro"/>
</dbReference>
<keyword evidence="4 6" id="KW-1133">Transmembrane helix</keyword>
<dbReference type="InterPro" id="IPR003841">
    <property type="entry name" value="Na/Pi_transpt"/>
</dbReference>
<evidence type="ECO:0000256" key="3">
    <source>
        <dbReference type="ARBA" id="ARBA00022692"/>
    </source>
</evidence>
<feature type="transmembrane region" description="Helical" evidence="6">
    <location>
        <begin position="177"/>
        <end position="202"/>
    </location>
</feature>
<dbReference type="GO" id="GO:0005436">
    <property type="term" value="F:sodium:phosphate symporter activity"/>
    <property type="evidence" value="ECO:0007669"/>
    <property type="project" value="InterPro"/>
</dbReference>
<dbReference type="PANTHER" id="PTHR10010">
    <property type="entry name" value="SOLUTE CARRIER FAMILY 34 SODIUM PHOSPHATE , MEMBER 2-RELATED"/>
    <property type="match status" value="1"/>
</dbReference>
<keyword evidence="2" id="KW-1003">Cell membrane</keyword>
<dbReference type="Pfam" id="PF02690">
    <property type="entry name" value="Na_Pi_cotrans"/>
    <property type="match status" value="2"/>
</dbReference>
<reference evidence="8 9" key="1">
    <citation type="journal article" date="2017" name="ISME J.">
        <title>Potential for microbial H2 and metal transformations associated with novel bacteria and archaea in deep terrestrial subsurface sediments.</title>
        <authorList>
            <person name="Hernsdorf A.W."/>
            <person name="Amano Y."/>
            <person name="Miyakawa K."/>
            <person name="Ise K."/>
            <person name="Suzuki Y."/>
            <person name="Anantharaman K."/>
            <person name="Probst A."/>
            <person name="Burstein D."/>
            <person name="Thomas B.C."/>
            <person name="Banfield J.F."/>
        </authorList>
    </citation>
    <scope>NUCLEOTIDE SEQUENCE [LARGE SCALE GENOMIC DNA]</scope>
    <source>
        <strain evidence="8">HGW-Wallbacteria-1</strain>
    </source>
</reference>
<evidence type="ECO:0000256" key="1">
    <source>
        <dbReference type="ARBA" id="ARBA00004651"/>
    </source>
</evidence>
<comment type="subcellular location">
    <subcellularLocation>
        <location evidence="1">Cell membrane</location>
        <topology evidence="1">Multi-pass membrane protein</topology>
    </subcellularLocation>
</comment>
<dbReference type="InterPro" id="IPR026022">
    <property type="entry name" value="PhoU_dom"/>
</dbReference>
<dbReference type="SUPFAM" id="SSF109755">
    <property type="entry name" value="PhoU-like"/>
    <property type="match status" value="1"/>
</dbReference>
<evidence type="ECO:0000256" key="5">
    <source>
        <dbReference type="ARBA" id="ARBA00023136"/>
    </source>
</evidence>
<evidence type="ECO:0000256" key="4">
    <source>
        <dbReference type="ARBA" id="ARBA00022989"/>
    </source>
</evidence>
<dbReference type="Pfam" id="PF01895">
    <property type="entry name" value="PhoU"/>
    <property type="match status" value="1"/>
</dbReference>
<accession>A0A2N1PLK5</accession>